<sequence length="304" mass="34876">MKKWLLATLLVFSFVFSEMVNEVHADKVELNLQKEEVAYTFFDLSYGESTLIQGSSNQAILINTGHQNSRDELRERLEMYNVQKINTLILTSRQEEYAGNLSWLLENWDVEKVIVPEVLTAKFSAVLKNTATDRISTYKKGDHFALPDGVEVDVLYVENRQGRKKGGSAFFIEHLDQKLLYLAIADVKVEEKLVSEYDLKATVIKVPDFGSDRGTSEGLLTEADPQIAVIFQRGEDPPSNFVLERLEETWIDIYQTSRIGTVTIKCMDHDYEIITVRPSEHLEFPKNWRILTDANETVNHFDHP</sequence>
<dbReference type="PANTHER" id="PTHR30619">
    <property type="entry name" value="DNA INTERNALIZATION/COMPETENCE PROTEIN COMEC/REC2"/>
    <property type="match status" value="1"/>
</dbReference>
<reference evidence="2" key="1">
    <citation type="submission" date="2016-10" db="EMBL/GenBank/DDBJ databases">
        <authorList>
            <person name="Varghese N."/>
            <person name="Submissions S."/>
        </authorList>
    </citation>
    <scope>NUCLEOTIDE SEQUENCE [LARGE SCALE GENOMIC DNA]</scope>
    <source>
        <strain evidence="2">SP</strain>
    </source>
</reference>
<name>A0A1H3NIT1_9BACI</name>
<dbReference type="InterPro" id="IPR036866">
    <property type="entry name" value="RibonucZ/Hydroxyglut_hydro"/>
</dbReference>
<dbReference type="InterPro" id="IPR052159">
    <property type="entry name" value="Competence_DNA_uptake"/>
</dbReference>
<accession>A0A1H3NIT1</accession>
<proteinExistence type="predicted"/>
<dbReference type="GO" id="GO:0016787">
    <property type="term" value="F:hydrolase activity"/>
    <property type="evidence" value="ECO:0007669"/>
    <property type="project" value="UniProtKB-KW"/>
</dbReference>
<protein>
    <submittedName>
        <fullName evidence="1">Metal-dependent hydrolase, beta-lactamase superfamily II</fullName>
    </submittedName>
</protein>
<dbReference type="AlphaFoldDB" id="A0A1H3NIT1"/>
<keyword evidence="2" id="KW-1185">Reference proteome</keyword>
<gene>
    <name evidence="1" type="ORF">SAMN05421736_10479</name>
</gene>
<evidence type="ECO:0000313" key="2">
    <source>
        <dbReference type="Proteomes" id="UP000198935"/>
    </source>
</evidence>
<evidence type="ECO:0000313" key="1">
    <source>
        <dbReference type="EMBL" id="SDY88345.1"/>
    </source>
</evidence>
<dbReference type="Gene3D" id="3.60.15.10">
    <property type="entry name" value="Ribonuclease Z/Hydroxyacylglutathione hydrolase-like"/>
    <property type="match status" value="1"/>
</dbReference>
<dbReference type="PANTHER" id="PTHR30619:SF1">
    <property type="entry name" value="RECOMBINATION PROTEIN 2"/>
    <property type="match status" value="1"/>
</dbReference>
<dbReference type="EMBL" id="FNPI01000004">
    <property type="protein sequence ID" value="SDY88345.1"/>
    <property type="molecule type" value="Genomic_DNA"/>
</dbReference>
<dbReference type="SUPFAM" id="SSF56281">
    <property type="entry name" value="Metallo-hydrolase/oxidoreductase"/>
    <property type="match status" value="1"/>
</dbReference>
<dbReference type="Proteomes" id="UP000198935">
    <property type="component" value="Unassembled WGS sequence"/>
</dbReference>
<dbReference type="STRING" id="1503961.SAMN05421736_10479"/>
<organism evidence="1 2">
    <name type="scientific">Evansella caseinilytica</name>
    <dbReference type="NCBI Taxonomy" id="1503961"/>
    <lineage>
        <taxon>Bacteria</taxon>
        <taxon>Bacillati</taxon>
        <taxon>Bacillota</taxon>
        <taxon>Bacilli</taxon>
        <taxon>Bacillales</taxon>
        <taxon>Bacillaceae</taxon>
        <taxon>Evansella</taxon>
    </lineage>
</organism>
<dbReference type="OrthoDB" id="2696637at2"/>
<keyword evidence="1" id="KW-0378">Hydrolase</keyword>